<dbReference type="PANTHER" id="PTHR20854:SF4">
    <property type="entry name" value="INOSITOL-1-MONOPHOSPHATASE-RELATED"/>
    <property type="match status" value="1"/>
</dbReference>
<keyword evidence="1 4" id="KW-0479">Metal-binding</keyword>
<feature type="binding site" evidence="4">
    <location>
        <position position="70"/>
    </location>
    <ligand>
        <name>Mg(2+)</name>
        <dbReference type="ChEBI" id="CHEBI:18420"/>
        <label>1</label>
        <note>catalytic</note>
    </ligand>
</feature>
<organism evidence="5 6">
    <name type="scientific">Infirmifilum lucidum</name>
    <dbReference type="NCBI Taxonomy" id="2776706"/>
    <lineage>
        <taxon>Archaea</taxon>
        <taxon>Thermoproteota</taxon>
        <taxon>Thermoprotei</taxon>
        <taxon>Thermofilales</taxon>
        <taxon>Thermofilaceae</taxon>
        <taxon>Infirmifilum</taxon>
    </lineage>
</organism>
<keyword evidence="6" id="KW-1185">Reference proteome</keyword>
<accession>A0A7L9FFC2</accession>
<dbReference type="InParanoid" id="A0A7L9FFC2"/>
<dbReference type="AlphaFoldDB" id="A0A7L9FFC2"/>
<keyword evidence="3 4" id="KW-0460">Magnesium</keyword>
<dbReference type="PANTHER" id="PTHR20854">
    <property type="entry name" value="INOSITOL MONOPHOSPHATASE"/>
    <property type="match status" value="1"/>
</dbReference>
<evidence type="ECO:0000313" key="5">
    <source>
        <dbReference type="EMBL" id="QOJ78419.1"/>
    </source>
</evidence>
<protein>
    <submittedName>
        <fullName evidence="5">Inositol monophosphatase</fullName>
    </submittedName>
</protein>
<evidence type="ECO:0000313" key="6">
    <source>
        <dbReference type="Proteomes" id="UP000594121"/>
    </source>
</evidence>
<feature type="binding site" evidence="4">
    <location>
        <position position="90"/>
    </location>
    <ligand>
        <name>Mg(2+)</name>
        <dbReference type="ChEBI" id="CHEBI:18420"/>
        <label>2</label>
    </ligand>
</feature>
<dbReference type="RefSeq" id="WP_192818391.1">
    <property type="nucleotide sequence ID" value="NZ_CP062310.1"/>
</dbReference>
<dbReference type="InterPro" id="IPR000760">
    <property type="entry name" value="Inositol_monophosphatase-like"/>
</dbReference>
<feature type="binding site" evidence="4">
    <location>
        <position position="91"/>
    </location>
    <ligand>
        <name>Mg(2+)</name>
        <dbReference type="ChEBI" id="CHEBI:18420"/>
        <label>1</label>
        <note>catalytic</note>
    </ligand>
</feature>
<proteinExistence type="predicted"/>
<feature type="binding site" evidence="4">
    <location>
        <position position="88"/>
    </location>
    <ligand>
        <name>Mg(2+)</name>
        <dbReference type="ChEBI" id="CHEBI:18420"/>
        <label>1</label>
        <note>catalytic</note>
    </ligand>
</feature>
<dbReference type="PRINTS" id="PR00377">
    <property type="entry name" value="IMPHPHTASES"/>
</dbReference>
<gene>
    <name evidence="5" type="ORF">IG193_06595</name>
</gene>
<dbReference type="SUPFAM" id="SSF56655">
    <property type="entry name" value="Carbohydrate phosphatase"/>
    <property type="match status" value="1"/>
</dbReference>
<feature type="binding site" evidence="4">
    <location>
        <position position="218"/>
    </location>
    <ligand>
        <name>Mg(2+)</name>
        <dbReference type="ChEBI" id="CHEBI:18420"/>
        <label>1</label>
        <note>catalytic</note>
    </ligand>
</feature>
<sequence>MDYAELLDVIREAAKKGAESALEAIRFGTAGDILGRGMGGDYSLAGDVASEKAVIEYLRARVGELRVVSEESGERSFGSAPRYTFIIDPIDGSRNYKRGLPFFAISIAVAEGETLDDIVAGAVYAPLLNMEFTAIRGMGAWLNGRKIRVTSQEDLANALVFVGATPKALFLPQAYALAITIRGGIARSLGSASLELSFVASGGADAYIDYWGIMRVIDIAAALLIAREAGAWVKVRGWLDRRGAISLRERLTILAASTEKLGLRLEEVFREALNIEFEEMLGGRRDTLR</sequence>
<dbReference type="GO" id="GO:0007165">
    <property type="term" value="P:signal transduction"/>
    <property type="evidence" value="ECO:0007669"/>
    <property type="project" value="TreeGrafter"/>
</dbReference>
<evidence type="ECO:0000256" key="4">
    <source>
        <dbReference type="PIRSR" id="PIRSR600760-2"/>
    </source>
</evidence>
<reference evidence="5 6" key="1">
    <citation type="submission" date="2020-10" db="EMBL/GenBank/DDBJ databases">
        <title>Thermofilum lucidum 3507LT sp. nov. a novel member of Thermofilaceae family isolated from Chile hot spring, and proposal of description order Thermofilales.</title>
        <authorList>
            <person name="Zayulina K.S."/>
            <person name="Elcheninov A.G."/>
            <person name="Toshchakov S.V."/>
            <person name="Kublanov I.V."/>
        </authorList>
    </citation>
    <scope>NUCLEOTIDE SEQUENCE [LARGE SCALE GENOMIC DNA]</scope>
    <source>
        <strain evidence="5 6">3507LT</strain>
    </source>
</reference>
<dbReference type="GeneID" id="59149549"/>
<dbReference type="Proteomes" id="UP000594121">
    <property type="component" value="Chromosome"/>
</dbReference>
<dbReference type="FunCoup" id="A0A7L9FFC2">
    <property type="interactions" value="37"/>
</dbReference>
<evidence type="ECO:0000256" key="3">
    <source>
        <dbReference type="ARBA" id="ARBA00022842"/>
    </source>
</evidence>
<dbReference type="Gene3D" id="3.30.540.10">
    <property type="entry name" value="Fructose-1,6-Bisphosphatase, subunit A, domain 1"/>
    <property type="match status" value="1"/>
</dbReference>
<evidence type="ECO:0000256" key="2">
    <source>
        <dbReference type="ARBA" id="ARBA00022801"/>
    </source>
</evidence>
<dbReference type="Gene3D" id="3.40.190.80">
    <property type="match status" value="1"/>
</dbReference>
<dbReference type="KEGG" id="thel:IG193_06595"/>
<comment type="cofactor">
    <cofactor evidence="4">
        <name>Mg(2+)</name>
        <dbReference type="ChEBI" id="CHEBI:18420"/>
    </cofactor>
</comment>
<name>A0A7L9FFC2_9CREN</name>
<dbReference type="InterPro" id="IPR020583">
    <property type="entry name" value="Inositol_monoP_metal-BS"/>
</dbReference>
<keyword evidence="2" id="KW-0378">Hydrolase</keyword>
<dbReference type="GO" id="GO:0008934">
    <property type="term" value="F:inositol monophosphate 1-phosphatase activity"/>
    <property type="evidence" value="ECO:0007669"/>
    <property type="project" value="TreeGrafter"/>
</dbReference>
<dbReference type="GO" id="GO:0046872">
    <property type="term" value="F:metal ion binding"/>
    <property type="evidence" value="ECO:0007669"/>
    <property type="project" value="UniProtKB-KW"/>
</dbReference>
<dbReference type="Pfam" id="PF00459">
    <property type="entry name" value="Inositol_P"/>
    <property type="match status" value="1"/>
</dbReference>
<dbReference type="PROSITE" id="PS00629">
    <property type="entry name" value="IMP_1"/>
    <property type="match status" value="1"/>
</dbReference>
<evidence type="ECO:0000256" key="1">
    <source>
        <dbReference type="ARBA" id="ARBA00022723"/>
    </source>
</evidence>
<dbReference type="EMBL" id="CP062310">
    <property type="protein sequence ID" value="QOJ78419.1"/>
    <property type="molecule type" value="Genomic_DNA"/>
</dbReference>
<dbReference type="GO" id="GO:0006020">
    <property type="term" value="P:inositol metabolic process"/>
    <property type="evidence" value="ECO:0007669"/>
    <property type="project" value="TreeGrafter"/>
</dbReference>